<evidence type="ECO:0000256" key="1">
    <source>
        <dbReference type="SAM" id="MobiDB-lite"/>
    </source>
</evidence>
<feature type="compositionally biased region" description="Low complexity" evidence="1">
    <location>
        <begin position="343"/>
        <end position="360"/>
    </location>
</feature>
<feature type="region of interest" description="Disordered" evidence="1">
    <location>
        <begin position="328"/>
        <end position="432"/>
    </location>
</feature>
<dbReference type="EMBL" id="FR799620">
    <property type="protein sequence ID" value="CBZ37203.1"/>
    <property type="molecule type" value="Genomic_DNA"/>
</dbReference>
<sequence>MLNGVNDILMPWTAPRILQIMEATSASRNASGCAPRGGIAADDTADMESLLRLANQLPDVAGRVMAAPLFAQRPLVESHNGGSTSLNTVAPGASSDGASSVSITYEDAQYMCTAALAVRRSPWKAEAPNDDEPSTTDAKAYCSLPHTEPQIAAAELEEVGFAAEFSEPCIRGSFPDAAAALRHVLPEIDGGLTSDSDGVHAQSASKHGAADLFQGALHFVLRPPSVSHAAPLAESASSTSAIQSVASATSHRLHLVQPSPSAASAAPQSLVLDTIPSPSLLPIEARGPPGHRVFDGGCVAYTFSAGEREELLASLCAEPPPLQVFSREEVEGRCQPGSPIYRQTSAPQSSGSGAAAAATAHFPRGGLPPSADRGLPGSCVNDDDGWSSSSGWSSRSSSEPCSDMHSDKAKEEASQDIERADEANAEERPGSRAVACVVDGPTSEVALATHPPGTAGTTCTWVDDADDLVLENGHIAIRRKRMRPARNLPAALSLPTVASSPLLNPSLTTTVVNATPADEQHFTSSATDGADYADAAGDGSTADAVPHGRKGVAGAKRSRASMTASAPADGCATATSAEPPERATTAEVAKELKRRAAPAETSDEVARTSTPIKTKRVVRLSQEEMLEFIEGLRVSDTLRRALLIGAATPAVIEAAPVNSPGAVGDGKSEPDGSDEAL</sequence>
<accession>E9BPZ1</accession>
<evidence type="ECO:0000313" key="4">
    <source>
        <dbReference type="EMBL" id="TPP53805.1"/>
    </source>
</evidence>
<proteinExistence type="predicted"/>
<keyword evidence="6" id="KW-1185">Reference proteome</keyword>
<dbReference type="AlphaFoldDB" id="A0A3Q8ITV4"/>
<reference evidence="7" key="6">
    <citation type="submission" date="2019-02" db="EMBL/GenBank/DDBJ databases">
        <title>FDA dAtabase for Regulatory Grade micrObial Sequences (FDA-ARGOS): Supporting development and validation of Infectious Disease Dx tests.</title>
        <authorList>
            <person name="Duncan R."/>
            <person name="Fisher C."/>
            <person name="Tallon L."/>
            <person name="Sadzewicz L."/>
            <person name="Sengamalay N."/>
            <person name="Ott S."/>
            <person name="Godinez A."/>
            <person name="Nagaraj S."/>
            <person name="Vavikolanu K."/>
            <person name="Nadendla S."/>
            <person name="Aluvathingal J."/>
            <person name="Sichtig H."/>
        </authorList>
    </citation>
    <scope>NUCLEOTIDE SEQUENCE [LARGE SCALE GENOMIC DNA]</scope>
    <source>
        <strain evidence="7">FDAARGOS_361</strain>
    </source>
</reference>
<feature type="region of interest" description="Disordered" evidence="1">
    <location>
        <begin position="656"/>
        <end position="677"/>
    </location>
</feature>
<dbReference type="GeneID" id="13392283"/>
<dbReference type="Proteomes" id="UP000274082">
    <property type="component" value="Chromosome 33"/>
</dbReference>
<feature type="compositionally biased region" description="Basic and acidic residues" evidence="1">
    <location>
        <begin position="402"/>
        <end position="430"/>
    </location>
</feature>
<evidence type="ECO:0000313" key="3">
    <source>
        <dbReference type="EMBL" id="CBZ37203.1"/>
    </source>
</evidence>
<reference evidence="3" key="2">
    <citation type="submission" date="2011-01" db="EMBL/GenBank/DDBJ databases">
        <authorList>
            <person name="Zhao B.P."/>
            <person name="Ren Z.A."/>
            <person name="Li C.D."/>
        </authorList>
    </citation>
    <scope>NUCLEOTIDE SEQUENCE</scope>
    <source>
        <strain evidence="3">BPK282A1</strain>
    </source>
</reference>
<dbReference type="VEuPathDB" id="TriTrypDB:LdBPK_330620.1"/>
<dbReference type="VEuPathDB" id="TriTrypDB:LdCL_330011700"/>
<dbReference type="OrthoDB" id="265384at2759"/>
<organism evidence="2 6">
    <name type="scientific">Leishmania donovani</name>
    <dbReference type="NCBI Taxonomy" id="5661"/>
    <lineage>
        <taxon>Eukaryota</taxon>
        <taxon>Discoba</taxon>
        <taxon>Euglenozoa</taxon>
        <taxon>Kinetoplastea</taxon>
        <taxon>Metakinetoplastina</taxon>
        <taxon>Trypanosomatida</taxon>
        <taxon>Trypanosomatidae</taxon>
        <taxon>Leishmaniinae</taxon>
        <taxon>Leishmania</taxon>
    </lineage>
</organism>
<feature type="compositionally biased region" description="Low complexity" evidence="1">
    <location>
        <begin position="386"/>
        <end position="398"/>
    </location>
</feature>
<accession>A0A3Q8ITV4</accession>
<reference evidence="2 6" key="4">
    <citation type="journal article" date="2018" name="Sci. Rep.">
        <title>A complete Leishmania donovani reference genome identifies novel genetic variations associated with virulence.</title>
        <authorList>
            <person name="Lypaczewski P."/>
            <person name="Hoshizaki J."/>
            <person name="Zhang W.-W."/>
            <person name="McCall L.-I."/>
            <person name="Torcivia-Rodriguez J."/>
            <person name="Simonyan V."/>
            <person name="Kaur A."/>
            <person name="Dewar K."/>
            <person name="Matlashewski G."/>
        </authorList>
    </citation>
    <scope>NUCLEOTIDE SEQUENCE [LARGE SCALE GENOMIC DNA]</scope>
    <source>
        <strain evidence="2 6">LdCL</strain>
    </source>
</reference>
<dbReference type="RefSeq" id="XP_003863886.1">
    <property type="nucleotide sequence ID" value="XM_003863838.1"/>
</dbReference>
<reference evidence="4" key="5">
    <citation type="submission" date="2019-02" db="EMBL/GenBank/DDBJ databases">
        <title>FDA dAtabase for Regulatory Grade micrObial Sequences (FDA-ARGOS): Supporting development and validation of Infectious Disease Dx tests.</title>
        <authorList>
            <person name="Duncan R."/>
            <person name="Fisher C."/>
            <person name="Tallon L.J."/>
            <person name="Sadzewicz L."/>
            <person name="Sengamalay N."/>
            <person name="Ott S."/>
            <person name="Godinez A."/>
            <person name="Nagaraj S."/>
            <person name="Nadendla S."/>
            <person name="Sichtig H."/>
        </authorList>
    </citation>
    <scope>NUCLEOTIDE SEQUENCE</scope>
    <source>
        <strain evidence="4">FDAARGOS_361</strain>
    </source>
</reference>
<evidence type="ECO:0000313" key="2">
    <source>
        <dbReference type="EMBL" id="AYU82030.1"/>
    </source>
</evidence>
<protein>
    <submittedName>
        <fullName evidence="2">Uncharacterized protein</fullName>
    </submittedName>
</protein>
<reference evidence="3 5" key="1">
    <citation type="journal article" date="2011" name="Genome Res.">
        <title>Whole genome sequencing of multiple Leishmania donovani clinical isolates provides insights into population structure and mechanisms of drug resistance.</title>
        <authorList>
            <person name="Downing T."/>
            <person name="Imamura H."/>
            <person name="Decuypere S."/>
            <person name="Clark T.G."/>
            <person name="Coombs G.H."/>
            <person name="Cotton J.A."/>
            <person name="Hilley J.D."/>
            <person name="de Doncker S."/>
            <person name="Maes I."/>
            <person name="Mottram J.C."/>
            <person name="Quail M.A."/>
            <person name="Rijal S."/>
            <person name="Sanders M."/>
            <person name="Schonian G."/>
            <person name="Stark O."/>
            <person name="Sundar S."/>
            <person name="Vanaerschot M."/>
            <person name="Hertz-Fowler C."/>
            <person name="Dujardin J.C."/>
            <person name="Berriman M."/>
        </authorList>
    </citation>
    <scope>NUCLEOTIDE SEQUENCE [LARGE SCALE GENOMIC DNA]</scope>
    <source>
        <strain evidence="3 5">BPK282A1</strain>
    </source>
</reference>
<dbReference type="KEGG" id="ldo:LDBPK_330620"/>
<name>A0A3Q8ITV4_LEIDO</name>
<gene>
    <name evidence="4" type="ORF">CGC21_38280</name>
    <name evidence="3" type="ORF">LDBPK_330620</name>
    <name evidence="2" type="ORF">LdCL_330011700</name>
</gene>
<evidence type="ECO:0000313" key="7">
    <source>
        <dbReference type="Proteomes" id="UP000318447"/>
    </source>
</evidence>
<reference evidence="5" key="3">
    <citation type="submission" date="2011-02" db="EMBL/GenBank/DDBJ databases">
        <title>Whole genome sequencing of Leishmania donovani clinical lines reveals dynamic variation related to drug resistance.</title>
        <authorList>
            <person name="Downing T."/>
            <person name="Imamura H."/>
            <person name="Sanders M."/>
            <person name="Decuypere S."/>
            <person name="Hertz-Fowler C."/>
            <person name="Clark T.G."/>
            <person name="Rijal S."/>
            <person name="Sundar S."/>
            <person name="Quail M.A."/>
            <person name="De Doncker S."/>
            <person name="Maes I."/>
            <person name="Vanaerschot M."/>
            <person name="Stark O."/>
            <person name="Schonian G."/>
            <person name="Dujardin J.C."/>
            <person name="Berriman M."/>
        </authorList>
    </citation>
    <scope>NUCLEOTIDE SEQUENCE [LARGE SCALE GENOMIC DNA]</scope>
    <source>
        <strain evidence="5">BPK282A1</strain>
    </source>
</reference>
<feature type="compositionally biased region" description="Low complexity" evidence="1">
    <location>
        <begin position="523"/>
        <end position="544"/>
    </location>
</feature>
<dbReference type="OMA" id="DVLTPWT"/>
<dbReference type="EMBL" id="RHLC01000007">
    <property type="protein sequence ID" value="TPP53805.1"/>
    <property type="molecule type" value="Genomic_DNA"/>
</dbReference>
<dbReference type="VEuPathDB" id="TriTrypDB:LDHU3_33.0900"/>
<evidence type="ECO:0000313" key="6">
    <source>
        <dbReference type="Proteomes" id="UP000274082"/>
    </source>
</evidence>
<dbReference type="EMBL" id="CP029532">
    <property type="protein sequence ID" value="AYU82030.1"/>
    <property type="molecule type" value="Genomic_DNA"/>
</dbReference>
<dbReference type="Proteomes" id="UP000008980">
    <property type="component" value="Chromosome 33"/>
</dbReference>
<evidence type="ECO:0000313" key="5">
    <source>
        <dbReference type="Proteomes" id="UP000008980"/>
    </source>
</evidence>
<feature type="region of interest" description="Disordered" evidence="1">
    <location>
        <begin position="523"/>
        <end position="584"/>
    </location>
</feature>
<dbReference type="Proteomes" id="UP000318447">
    <property type="component" value="Unassembled WGS sequence"/>
</dbReference>